<dbReference type="GO" id="GO:0005737">
    <property type="term" value="C:cytoplasm"/>
    <property type="evidence" value="ECO:0007669"/>
    <property type="project" value="TreeGrafter"/>
</dbReference>
<dbReference type="STRING" id="1348624.GCA_001591545_00638"/>
<dbReference type="PANTHER" id="PTHR30001:SF0">
    <property type="entry name" value="RIBONUCLEASE G"/>
    <property type="match status" value="1"/>
</dbReference>
<dbReference type="SUPFAM" id="SSF50249">
    <property type="entry name" value="Nucleic acid-binding proteins"/>
    <property type="match status" value="1"/>
</dbReference>
<dbReference type="AlphaFoldDB" id="A0A2X4Z577"/>
<dbReference type="KEGG" id="blen:NCTC4824_01552"/>
<dbReference type="GO" id="GO:0016787">
    <property type="term" value="F:hydrolase activity"/>
    <property type="evidence" value="ECO:0007669"/>
    <property type="project" value="UniProtKB-KW"/>
</dbReference>
<dbReference type="EMBL" id="LS483476">
    <property type="protein sequence ID" value="SQI55804.1"/>
    <property type="molecule type" value="Genomic_DNA"/>
</dbReference>
<dbReference type="Proteomes" id="UP000249134">
    <property type="component" value="Chromosome 1"/>
</dbReference>
<dbReference type="GO" id="GO:0003723">
    <property type="term" value="F:RNA binding"/>
    <property type="evidence" value="ECO:0007669"/>
    <property type="project" value="UniProtKB-KW"/>
</dbReference>
<evidence type="ECO:0000256" key="5">
    <source>
        <dbReference type="ARBA" id="ARBA00022884"/>
    </source>
</evidence>
<dbReference type="Gene3D" id="3.40.1260.20">
    <property type="entry name" value="Ribonuclease E, catalytic domain"/>
    <property type="match status" value="1"/>
</dbReference>
<reference evidence="7 8" key="1">
    <citation type="submission" date="2018-06" db="EMBL/GenBank/DDBJ databases">
        <authorList>
            <consortium name="Pathogen Informatics"/>
            <person name="Doyle S."/>
        </authorList>
    </citation>
    <scope>NUCLEOTIDE SEQUENCE [LARGE SCALE GENOMIC DNA]</scope>
    <source>
        <strain evidence="7 8">NCTC4824</strain>
    </source>
</reference>
<name>A0A2X4Z577_LEDLE</name>
<dbReference type="Gene3D" id="2.40.50.140">
    <property type="entry name" value="Nucleic acid-binding proteins"/>
    <property type="match status" value="1"/>
</dbReference>
<evidence type="ECO:0000313" key="7">
    <source>
        <dbReference type="EMBL" id="SQI55804.1"/>
    </source>
</evidence>
<accession>A0A2X4Z577</accession>
<dbReference type="PANTHER" id="PTHR30001">
    <property type="entry name" value="RIBONUCLEASE"/>
    <property type="match status" value="1"/>
</dbReference>
<dbReference type="NCBIfam" id="TIGR00757">
    <property type="entry name" value="RNaseEG"/>
    <property type="match status" value="1"/>
</dbReference>
<sequence>MNEIIIDASVAEKRFAVKEDGLVTTLFIEQPTDRSDVGNIYLGRVESVRPGMNAAFINIGTKKNGFLQKDQIPAFIHSTSETKNIKPISHFLKEGEKILVQIKKDETGTKGPLLTAIIEFTSSNIVYMPEGKYISVSKKLEEEERNTWRNLIVKKRCGQEGFVIRTAVINSSEEEISQEIAALRSEYMQLKTLANTRKAPAILVEMSNFTEELRHELSRLQSGTVFSNTRNVIEPLRLTNSSNWSFQFHHQRENIFSKHQLETELEKAQRQMIYLDDGAYIVINETEAAVVIDVNTGKFTGKQLAADTIRKTNLAASHEIARQLRIRDYGGIILVDFINMKSIRDRNKVQEIFVTALKTDPKHIRVVGFTPLGIFELTRKRTKQSLSDTTQTECAVCRGSGKVDSPETIAFRLERELHGLPRGEFEAVLVECDNITRSTFAGENNRDLKRIEESLHMKILFKVINNGKYEYYLRQFDTVENIQAKLTGENR</sequence>
<evidence type="ECO:0000256" key="1">
    <source>
        <dbReference type="ARBA" id="ARBA00001946"/>
    </source>
</evidence>
<dbReference type="InterPro" id="IPR012340">
    <property type="entry name" value="NA-bd_OB-fold"/>
</dbReference>
<keyword evidence="8" id="KW-1185">Reference proteome</keyword>
<keyword evidence="4" id="KW-0460">Magnesium</keyword>
<organism evidence="7 8">
    <name type="scientific">Lederbergia lenta</name>
    <name type="common">Bacillus lentus</name>
    <dbReference type="NCBI Taxonomy" id="1467"/>
    <lineage>
        <taxon>Bacteria</taxon>
        <taxon>Bacillati</taxon>
        <taxon>Bacillota</taxon>
        <taxon>Bacilli</taxon>
        <taxon>Bacillales</taxon>
        <taxon>Bacillaceae</taxon>
        <taxon>Lederbergia</taxon>
    </lineage>
</organism>
<dbReference type="CDD" id="cd04453">
    <property type="entry name" value="S1_RNase_E"/>
    <property type="match status" value="1"/>
</dbReference>
<comment type="cofactor">
    <cofactor evidence="1">
        <name>Mg(2+)</name>
        <dbReference type="ChEBI" id="CHEBI:18420"/>
    </cofactor>
</comment>
<dbReference type="InterPro" id="IPR004659">
    <property type="entry name" value="RNase_E/G"/>
</dbReference>
<evidence type="ECO:0000256" key="2">
    <source>
        <dbReference type="ARBA" id="ARBA00022723"/>
    </source>
</evidence>
<evidence type="ECO:0000313" key="8">
    <source>
        <dbReference type="Proteomes" id="UP000249134"/>
    </source>
</evidence>
<proteinExistence type="predicted"/>
<dbReference type="PROSITE" id="PS50126">
    <property type="entry name" value="S1"/>
    <property type="match status" value="1"/>
</dbReference>
<keyword evidence="3 7" id="KW-0378">Hydrolase</keyword>
<dbReference type="GO" id="GO:0046872">
    <property type="term" value="F:metal ion binding"/>
    <property type="evidence" value="ECO:0007669"/>
    <property type="project" value="UniProtKB-KW"/>
</dbReference>
<dbReference type="SMART" id="SM00316">
    <property type="entry name" value="S1"/>
    <property type="match status" value="1"/>
</dbReference>
<gene>
    <name evidence="7" type="primary">cafA</name>
    <name evidence="7" type="ORF">NCTC4824_01552</name>
</gene>
<keyword evidence="2" id="KW-0479">Metal-binding</keyword>
<evidence type="ECO:0000259" key="6">
    <source>
        <dbReference type="PROSITE" id="PS50126"/>
    </source>
</evidence>
<dbReference type="InterPro" id="IPR019307">
    <property type="entry name" value="RNA-bd_AU-1/RNase_E/G"/>
</dbReference>
<evidence type="ECO:0000256" key="3">
    <source>
        <dbReference type="ARBA" id="ARBA00022801"/>
    </source>
</evidence>
<protein>
    <submittedName>
        <fullName evidence="7">Ribonuclease, Rne/Rng family</fullName>
        <ecNumber evidence="7">3.1.26.-</ecNumber>
    </submittedName>
</protein>
<dbReference type="Pfam" id="PF10150">
    <property type="entry name" value="RNase_E_G"/>
    <property type="match status" value="1"/>
</dbReference>
<dbReference type="GO" id="GO:0004540">
    <property type="term" value="F:RNA nuclease activity"/>
    <property type="evidence" value="ECO:0007669"/>
    <property type="project" value="InterPro"/>
</dbReference>
<dbReference type="InterPro" id="IPR003029">
    <property type="entry name" value="S1_domain"/>
</dbReference>
<evidence type="ECO:0000256" key="4">
    <source>
        <dbReference type="ARBA" id="ARBA00022842"/>
    </source>
</evidence>
<dbReference type="GO" id="GO:0006364">
    <property type="term" value="P:rRNA processing"/>
    <property type="evidence" value="ECO:0007669"/>
    <property type="project" value="TreeGrafter"/>
</dbReference>
<dbReference type="EC" id="3.1.26.-" evidence="7"/>
<keyword evidence="5" id="KW-0694">RNA-binding</keyword>
<feature type="domain" description="S1 motif" evidence="6">
    <location>
        <begin position="38"/>
        <end position="117"/>
    </location>
</feature>
<dbReference type="RefSeq" id="WP_066137201.1">
    <property type="nucleotide sequence ID" value="NZ_CBCSGM010000001.1"/>
</dbReference>